<dbReference type="InterPro" id="IPR001320">
    <property type="entry name" value="Iontro_rcpt_C"/>
</dbReference>
<feature type="transmembrane region" description="Helical" evidence="4">
    <location>
        <begin position="294"/>
        <end position="314"/>
    </location>
</feature>
<dbReference type="CDD" id="cd13704">
    <property type="entry name" value="PBP2_HisK"/>
    <property type="match status" value="1"/>
</dbReference>
<feature type="domain" description="Solute-binding protein family 3/N-terminal" evidence="5">
    <location>
        <begin position="59"/>
        <end position="281"/>
    </location>
</feature>
<reference evidence="8" key="1">
    <citation type="submission" date="2016-07" db="EMBL/GenBank/DDBJ databases">
        <authorList>
            <person name="Florea S."/>
            <person name="Webb J.S."/>
            <person name="Jaromczyk J."/>
            <person name="Schardl C.L."/>
        </authorList>
    </citation>
    <scope>NUCLEOTIDE SEQUENCE [LARGE SCALE GENOMIC DNA]</scope>
    <source>
        <strain evidence="8">MV-1</strain>
    </source>
</reference>
<dbReference type="EC" id="2.7.13.3" evidence="2"/>
<dbReference type="InterPro" id="IPR003661">
    <property type="entry name" value="HisK_dim/P_dom"/>
</dbReference>
<evidence type="ECO:0000256" key="4">
    <source>
        <dbReference type="SAM" id="Phobius"/>
    </source>
</evidence>
<evidence type="ECO:0000259" key="6">
    <source>
        <dbReference type="SMART" id="SM00079"/>
    </source>
</evidence>
<feature type="domain" description="Ionotropic glutamate receptor C-terminal" evidence="6">
    <location>
        <begin position="59"/>
        <end position="280"/>
    </location>
</feature>
<dbReference type="InterPro" id="IPR001638">
    <property type="entry name" value="Solute-binding_3/MltF_N"/>
</dbReference>
<sequence length="361" mass="39907">MQTSINAAGTSENGQQSALFKYQFLRIVNAMKWSFIIFLYLFFHLCSEGIAAEHNKEHHIVVGSELDYPPYALTTKDGQADGFSVDLMKAVCRVTGINVTFKVGPWSEIRAALEQGEIDALPLVSYSNDREKIFDFTVPHTVTHGVIFKRTGHPGIHSASDLRGKNIIVMRSDAGHDWLLRNDISENLTLTNTVAESLSLLAEGKYDYALAPHLVGIITAKELNLQNIEITGPLLDAYGRGFGFAVKEGNLDLLRLFNNGLSIVKETGEYGQIYQKWFGNVDPKGISSELVIRYTVWAVVGFIVLSGLAFTWILTLRRAVVSKTIALEQAKTDAEKANKAKSEFLASMSHDLRTPLNVASP</sequence>
<dbReference type="CDD" id="cd00082">
    <property type="entry name" value="HisKA"/>
    <property type="match status" value="1"/>
</dbReference>
<evidence type="ECO:0000256" key="1">
    <source>
        <dbReference type="ARBA" id="ARBA00000085"/>
    </source>
</evidence>
<evidence type="ECO:0000259" key="5">
    <source>
        <dbReference type="SMART" id="SM00062"/>
    </source>
</evidence>
<dbReference type="EMBL" id="MCGG01000048">
    <property type="protein sequence ID" value="OEJ65562.1"/>
    <property type="molecule type" value="Genomic_DNA"/>
</dbReference>
<evidence type="ECO:0000256" key="3">
    <source>
        <dbReference type="ARBA" id="ARBA00022729"/>
    </source>
</evidence>
<keyword evidence="4" id="KW-1133">Transmembrane helix</keyword>
<dbReference type="AlphaFoldDB" id="A0A1E5Q588"/>
<dbReference type="Proteomes" id="UP000095347">
    <property type="component" value="Unassembled WGS sequence"/>
</dbReference>
<dbReference type="SMART" id="SM00062">
    <property type="entry name" value="PBPb"/>
    <property type="match status" value="1"/>
</dbReference>
<keyword evidence="8" id="KW-1185">Reference proteome</keyword>
<dbReference type="SUPFAM" id="SSF53850">
    <property type="entry name" value="Periplasmic binding protein-like II"/>
    <property type="match status" value="1"/>
</dbReference>
<protein>
    <recommendedName>
        <fullName evidence="2">histidine kinase</fullName>
        <ecNumber evidence="2">2.7.13.3</ecNumber>
    </recommendedName>
</protein>
<name>A0A1E5Q588_9PROT</name>
<dbReference type="Gene3D" id="3.40.190.10">
    <property type="entry name" value="Periplasmic binding protein-like II"/>
    <property type="match status" value="2"/>
</dbReference>
<organism evidence="7 8">
    <name type="scientific">Magnetovibrio blakemorei</name>
    <dbReference type="NCBI Taxonomy" id="28181"/>
    <lineage>
        <taxon>Bacteria</taxon>
        <taxon>Pseudomonadati</taxon>
        <taxon>Pseudomonadota</taxon>
        <taxon>Alphaproteobacteria</taxon>
        <taxon>Rhodospirillales</taxon>
        <taxon>Magnetovibrionaceae</taxon>
        <taxon>Magnetovibrio</taxon>
    </lineage>
</organism>
<accession>A0A1E5Q588</accession>
<comment type="catalytic activity">
    <reaction evidence="1">
        <text>ATP + protein L-histidine = ADP + protein N-phospho-L-histidine.</text>
        <dbReference type="EC" id="2.7.13.3"/>
    </reaction>
</comment>
<dbReference type="Pfam" id="PF00497">
    <property type="entry name" value="SBP_bac_3"/>
    <property type="match status" value="1"/>
</dbReference>
<comment type="caution">
    <text evidence="7">The sequence shown here is derived from an EMBL/GenBank/DDBJ whole genome shotgun (WGS) entry which is preliminary data.</text>
</comment>
<dbReference type="GO" id="GO:0016020">
    <property type="term" value="C:membrane"/>
    <property type="evidence" value="ECO:0007669"/>
    <property type="project" value="InterPro"/>
</dbReference>
<dbReference type="Gene3D" id="1.10.287.130">
    <property type="match status" value="1"/>
</dbReference>
<dbReference type="InterPro" id="IPR036097">
    <property type="entry name" value="HisK_dim/P_sf"/>
</dbReference>
<dbReference type="GO" id="GO:0000155">
    <property type="term" value="F:phosphorelay sensor kinase activity"/>
    <property type="evidence" value="ECO:0007669"/>
    <property type="project" value="InterPro"/>
</dbReference>
<dbReference type="PANTHER" id="PTHR35936">
    <property type="entry name" value="MEMBRANE-BOUND LYTIC MUREIN TRANSGLYCOSYLASE F"/>
    <property type="match status" value="1"/>
</dbReference>
<keyword evidence="4" id="KW-0472">Membrane</keyword>
<dbReference type="SUPFAM" id="SSF47384">
    <property type="entry name" value="Homodimeric domain of signal transducing histidine kinase"/>
    <property type="match status" value="1"/>
</dbReference>
<dbReference type="SMART" id="SM00079">
    <property type="entry name" value="PBPe"/>
    <property type="match status" value="1"/>
</dbReference>
<keyword evidence="3" id="KW-0732">Signal</keyword>
<keyword evidence="4" id="KW-0812">Transmembrane</keyword>
<evidence type="ECO:0000313" key="7">
    <source>
        <dbReference type="EMBL" id="OEJ65562.1"/>
    </source>
</evidence>
<evidence type="ECO:0000313" key="8">
    <source>
        <dbReference type="Proteomes" id="UP000095347"/>
    </source>
</evidence>
<gene>
    <name evidence="7" type="ORF">BEN30_13980</name>
</gene>
<dbReference type="GO" id="GO:0015276">
    <property type="term" value="F:ligand-gated monoatomic ion channel activity"/>
    <property type="evidence" value="ECO:0007669"/>
    <property type="project" value="InterPro"/>
</dbReference>
<proteinExistence type="predicted"/>
<evidence type="ECO:0000256" key="2">
    <source>
        <dbReference type="ARBA" id="ARBA00012438"/>
    </source>
</evidence>
<dbReference type="STRING" id="28181.BEN30_13980"/>